<dbReference type="EMBL" id="QGKX02000088">
    <property type="protein sequence ID" value="KAF3584753.1"/>
    <property type="molecule type" value="Genomic_DNA"/>
</dbReference>
<evidence type="ECO:0000313" key="2">
    <source>
        <dbReference type="EMBL" id="KAF3584749.1"/>
    </source>
</evidence>
<dbReference type="AlphaFoldDB" id="A0A8S9RWA9"/>
<gene>
    <name evidence="2" type="ORF">F2Q69_00029263</name>
    <name evidence="3" type="ORF">F2Q69_00029267</name>
</gene>
<dbReference type="EMBL" id="QGKX02000088">
    <property type="protein sequence ID" value="KAF3584749.1"/>
    <property type="molecule type" value="Genomic_DNA"/>
</dbReference>
<evidence type="ECO:0000256" key="1">
    <source>
        <dbReference type="SAM" id="MobiDB-lite"/>
    </source>
</evidence>
<dbReference type="Proteomes" id="UP000712600">
    <property type="component" value="Unassembled WGS sequence"/>
</dbReference>
<name>A0A8S9RWA9_BRACR</name>
<reference evidence="3" key="1">
    <citation type="submission" date="2019-12" db="EMBL/GenBank/DDBJ databases">
        <title>Genome sequencing and annotation of Brassica cretica.</title>
        <authorList>
            <person name="Studholme D.J."/>
            <person name="Sarris P."/>
        </authorList>
    </citation>
    <scope>NUCLEOTIDE SEQUENCE</scope>
    <source>
        <strain evidence="3">PFS-109/04</strain>
        <tissue evidence="3">Leaf</tissue>
    </source>
</reference>
<feature type="region of interest" description="Disordered" evidence="1">
    <location>
        <begin position="36"/>
        <end position="55"/>
    </location>
</feature>
<evidence type="ECO:0000313" key="4">
    <source>
        <dbReference type="Proteomes" id="UP000712600"/>
    </source>
</evidence>
<protein>
    <submittedName>
        <fullName evidence="3">Uncharacterized protein</fullName>
    </submittedName>
</protein>
<sequence>MESSKVWHLGFHPHQHPLSLIVAFCRKQHAARELDSDQLPSGECEIPTGTGSGITKDGRIRSLKIKTEYPRVIKNFWVPMQSPGPEQISLGPGKGKPPGSY</sequence>
<feature type="compositionally biased region" description="Gly residues" evidence="1">
    <location>
        <begin position="92"/>
        <end position="101"/>
    </location>
</feature>
<comment type="caution">
    <text evidence="3">The sequence shown here is derived from an EMBL/GenBank/DDBJ whole genome shotgun (WGS) entry which is preliminary data.</text>
</comment>
<organism evidence="3 4">
    <name type="scientific">Brassica cretica</name>
    <name type="common">Mustard</name>
    <dbReference type="NCBI Taxonomy" id="69181"/>
    <lineage>
        <taxon>Eukaryota</taxon>
        <taxon>Viridiplantae</taxon>
        <taxon>Streptophyta</taxon>
        <taxon>Embryophyta</taxon>
        <taxon>Tracheophyta</taxon>
        <taxon>Spermatophyta</taxon>
        <taxon>Magnoliopsida</taxon>
        <taxon>eudicotyledons</taxon>
        <taxon>Gunneridae</taxon>
        <taxon>Pentapetalae</taxon>
        <taxon>rosids</taxon>
        <taxon>malvids</taxon>
        <taxon>Brassicales</taxon>
        <taxon>Brassicaceae</taxon>
        <taxon>Brassiceae</taxon>
        <taxon>Brassica</taxon>
    </lineage>
</organism>
<evidence type="ECO:0000313" key="3">
    <source>
        <dbReference type="EMBL" id="KAF3584753.1"/>
    </source>
</evidence>
<feature type="region of interest" description="Disordered" evidence="1">
    <location>
        <begin position="80"/>
        <end position="101"/>
    </location>
</feature>
<accession>A0A8S9RWA9</accession>
<proteinExistence type="predicted"/>